<feature type="region of interest" description="Disordered" evidence="1">
    <location>
        <begin position="773"/>
        <end position="805"/>
    </location>
</feature>
<comment type="caution">
    <text evidence="2">The sequence shown here is derived from an EMBL/GenBank/DDBJ whole genome shotgun (WGS) entry which is preliminary data.</text>
</comment>
<dbReference type="EMBL" id="JAUKTV010000002">
    <property type="protein sequence ID" value="KAK0744639.1"/>
    <property type="molecule type" value="Genomic_DNA"/>
</dbReference>
<feature type="compositionally biased region" description="Polar residues" evidence="1">
    <location>
        <begin position="526"/>
        <end position="535"/>
    </location>
</feature>
<dbReference type="Proteomes" id="UP001172159">
    <property type="component" value="Unassembled WGS sequence"/>
</dbReference>
<sequence length="919" mass="102886">MSNSHAIWACLQEHGISNKIARAISQHELHSWKESDLRRILLRVDATKSDIENHALRSFHAAYGSCEFSSDSGFVKPAWQMVQRSGMTLGALCVNRDGDFSFRSAGDYAALTHVWEEGLQTDDCKRGLRRSLLVQIFNKLAPLGIHWLWIDSLSIPGPADMLNGEESRIKAQLINAMARIYQDAKQVIVIDALALQLQSVDPIEVAVVLCCGRWMTRFWTYQEIKLAANAVVMTGKGSVSFSSIVDTVTTRARLNPNKYGFLAQTFRSLQRDDRFLVQLSDIVVGCKNREAGVKLDYARALFTTLGLEWQQHFSLEAGMRIIYESRKEEAMRLVLYHGPARAKHLGWAPAVLSGMRNSEAANPGRWTSRGLMSSWCEYEILKLRRGHNHELSLTARPWSYSSSLHAVFRAYVSPEESSESLQMFEAAVQRGTARLLTATTLTDQTYGAPRVGIAVEKALNGTGDEGWVCLTLAIKMVSGLRQVRKMREWLLFHQNPTCTHPEDPAEDNDHDEGKHQSSDYFHEAEQQQCHQSENTDTCDHYGDQTLSSPSPSPTYNDDLKRWTYRDSGGIDWLWDESLKQWAELPEVFQATMAGVDSLPLSQDKFATMDAAYREKDAYGEEQPCQEEGPHEEEEPCQGGKPHHELQDVPQYLETAYRHVEESLPTEAAKPPEYGQEEHARDYLVGMMATTTTAGDWAPSSHPATNHEPELQAMIQPLDLSLRGQGEMLIGGCPKLPLKETNSSAVAGENLLSKPCSQAETEVQCVDGSKNVTVYGEPSPSEEVQPEADSQQSSFEAREPSGAELGVKQEGVVMGMHLETDRELADPGNNMKWIHTELHYQLAEETEDTLLVPQEKDSANQPERLVVPKDSEKALGQGVIEPVGMKDNSTTGEDELDSDWDQVEMEEFVRQDADSDWQLV</sequence>
<name>A0AA40ESE1_9PEZI</name>
<feature type="region of interest" description="Disordered" evidence="1">
    <location>
        <begin position="617"/>
        <end position="644"/>
    </location>
</feature>
<dbReference type="AlphaFoldDB" id="A0AA40ESE1"/>
<protein>
    <recommendedName>
        <fullName evidence="4">Heterokaryon incompatibility domain-containing protein</fullName>
    </recommendedName>
</protein>
<feature type="region of interest" description="Disordered" evidence="1">
    <location>
        <begin position="495"/>
        <end position="554"/>
    </location>
</feature>
<reference evidence="2" key="1">
    <citation type="submission" date="2023-06" db="EMBL/GenBank/DDBJ databases">
        <title>Genome-scale phylogeny and comparative genomics of the fungal order Sordariales.</title>
        <authorList>
            <consortium name="Lawrence Berkeley National Laboratory"/>
            <person name="Hensen N."/>
            <person name="Bonometti L."/>
            <person name="Westerberg I."/>
            <person name="Brannstrom I.O."/>
            <person name="Guillou S."/>
            <person name="Cros-Aarteil S."/>
            <person name="Calhoun S."/>
            <person name="Haridas S."/>
            <person name="Kuo A."/>
            <person name="Mondo S."/>
            <person name="Pangilinan J."/>
            <person name="Riley R."/>
            <person name="Labutti K."/>
            <person name="Andreopoulos B."/>
            <person name="Lipzen A."/>
            <person name="Chen C."/>
            <person name="Yanf M."/>
            <person name="Daum C."/>
            <person name="Ng V."/>
            <person name="Clum A."/>
            <person name="Steindorff A."/>
            <person name="Ohm R."/>
            <person name="Martin F."/>
            <person name="Silar P."/>
            <person name="Natvig D."/>
            <person name="Lalanne C."/>
            <person name="Gautier V."/>
            <person name="Ament-Velasquez S.L."/>
            <person name="Kruys A."/>
            <person name="Hutchinson M.I."/>
            <person name="Powell A.J."/>
            <person name="Barry K."/>
            <person name="Miller A.N."/>
            <person name="Grigoriev I.V."/>
            <person name="Debuchy R."/>
            <person name="Gladieux P."/>
            <person name="Thoren M.H."/>
            <person name="Johannesson H."/>
        </authorList>
    </citation>
    <scope>NUCLEOTIDE SEQUENCE</scope>
    <source>
        <strain evidence="2">CBS 540.89</strain>
    </source>
</reference>
<evidence type="ECO:0000313" key="2">
    <source>
        <dbReference type="EMBL" id="KAK0744639.1"/>
    </source>
</evidence>
<feature type="region of interest" description="Disordered" evidence="1">
    <location>
        <begin position="855"/>
        <end position="899"/>
    </location>
</feature>
<proteinExistence type="predicted"/>
<accession>A0AA40ESE1</accession>
<feature type="compositionally biased region" description="Basic and acidic residues" evidence="1">
    <location>
        <begin position="511"/>
        <end position="525"/>
    </location>
</feature>
<evidence type="ECO:0000313" key="3">
    <source>
        <dbReference type="Proteomes" id="UP001172159"/>
    </source>
</evidence>
<gene>
    <name evidence="2" type="ORF">B0T21DRAFT_358103</name>
</gene>
<organism evidence="2 3">
    <name type="scientific">Apiosordaria backusii</name>
    <dbReference type="NCBI Taxonomy" id="314023"/>
    <lineage>
        <taxon>Eukaryota</taxon>
        <taxon>Fungi</taxon>
        <taxon>Dikarya</taxon>
        <taxon>Ascomycota</taxon>
        <taxon>Pezizomycotina</taxon>
        <taxon>Sordariomycetes</taxon>
        <taxon>Sordariomycetidae</taxon>
        <taxon>Sordariales</taxon>
        <taxon>Lasiosphaeriaceae</taxon>
        <taxon>Apiosordaria</taxon>
    </lineage>
</organism>
<feature type="compositionally biased region" description="Polar residues" evidence="1">
    <location>
        <begin position="544"/>
        <end position="554"/>
    </location>
</feature>
<keyword evidence="3" id="KW-1185">Reference proteome</keyword>
<evidence type="ECO:0008006" key="4">
    <source>
        <dbReference type="Google" id="ProtNLM"/>
    </source>
</evidence>
<dbReference type="PANTHER" id="PTHR39596:SF2">
    <property type="entry name" value="HET DOMAIN PROTEIN (AFU_ORTHOLOGUE AFUA_1G17550)-RELATED"/>
    <property type="match status" value="1"/>
</dbReference>
<evidence type="ECO:0000256" key="1">
    <source>
        <dbReference type="SAM" id="MobiDB-lite"/>
    </source>
</evidence>
<dbReference type="PANTHER" id="PTHR39596">
    <property type="match status" value="1"/>
</dbReference>